<dbReference type="Proteomes" id="UP000261520">
    <property type="component" value="Unplaced"/>
</dbReference>
<dbReference type="CDD" id="cd02440">
    <property type="entry name" value="AdoMet_MTases"/>
    <property type="match status" value="1"/>
</dbReference>
<dbReference type="InterPro" id="IPR041698">
    <property type="entry name" value="Methyltransf_25"/>
</dbReference>
<dbReference type="AlphaFoldDB" id="A0A3B3ZH06"/>
<proteinExistence type="predicted"/>
<evidence type="ECO:0000313" key="2">
    <source>
        <dbReference type="Ensembl" id="ENSPMGP00000003878.1"/>
    </source>
</evidence>
<dbReference type="PANTHER" id="PTHR43591">
    <property type="entry name" value="METHYLTRANSFERASE"/>
    <property type="match status" value="1"/>
</dbReference>
<dbReference type="PANTHER" id="PTHR43591:SF101">
    <property type="entry name" value="METHYLTRANSFERASE-LIKE PROTEIN 27"/>
    <property type="match status" value="1"/>
</dbReference>
<sequence>MFPLPVSSPPPLCPFPHSGLVLNQDFKMPHGSRSLQDARDAFKACKNPQHYNQWAETYNTQDHDMMDYMAPAHTAQTLMKHVRHSPDQSLVLDVACGSGLVAKMLSSLGFRHFVGVDGSAAMLEEARKTALYQNVLLALLGTQALPVDQFDVVTIVGALYPGFVPVKVVRELCHAAKPGGLVVLTRGNYQRPDHFSYTQDLHSELRSMEQEGLWKCLELRQVEHYLSDPHQPQGVIQGSVYIYQKFVTLQY</sequence>
<evidence type="ECO:0000259" key="1">
    <source>
        <dbReference type="Pfam" id="PF13649"/>
    </source>
</evidence>
<protein>
    <recommendedName>
        <fullName evidence="1">Methyltransferase domain-containing protein</fullName>
    </recommendedName>
</protein>
<dbReference type="STRING" id="409849.ENSPMGP00000003878"/>
<reference evidence="2" key="2">
    <citation type="submission" date="2025-09" db="UniProtKB">
        <authorList>
            <consortium name="Ensembl"/>
        </authorList>
    </citation>
    <scope>IDENTIFICATION</scope>
</reference>
<evidence type="ECO:0000313" key="3">
    <source>
        <dbReference type="Proteomes" id="UP000261520"/>
    </source>
</evidence>
<feature type="domain" description="Methyltransferase" evidence="1">
    <location>
        <begin position="91"/>
        <end position="180"/>
    </location>
</feature>
<dbReference type="Pfam" id="PF13649">
    <property type="entry name" value="Methyltransf_25"/>
    <property type="match status" value="1"/>
</dbReference>
<organism evidence="2 3">
    <name type="scientific">Periophthalmus magnuspinnatus</name>
    <dbReference type="NCBI Taxonomy" id="409849"/>
    <lineage>
        <taxon>Eukaryota</taxon>
        <taxon>Metazoa</taxon>
        <taxon>Chordata</taxon>
        <taxon>Craniata</taxon>
        <taxon>Vertebrata</taxon>
        <taxon>Euteleostomi</taxon>
        <taxon>Actinopterygii</taxon>
        <taxon>Neopterygii</taxon>
        <taxon>Teleostei</taxon>
        <taxon>Neoteleostei</taxon>
        <taxon>Acanthomorphata</taxon>
        <taxon>Gobiaria</taxon>
        <taxon>Gobiiformes</taxon>
        <taxon>Gobioidei</taxon>
        <taxon>Gobiidae</taxon>
        <taxon>Oxudercinae</taxon>
        <taxon>Periophthalmus</taxon>
    </lineage>
</organism>
<dbReference type="SUPFAM" id="SSF53335">
    <property type="entry name" value="S-adenosyl-L-methionine-dependent methyltransferases"/>
    <property type="match status" value="1"/>
</dbReference>
<dbReference type="InterPro" id="IPR029063">
    <property type="entry name" value="SAM-dependent_MTases_sf"/>
</dbReference>
<dbReference type="Ensembl" id="ENSPMGT00000004125.1">
    <property type="protein sequence ID" value="ENSPMGP00000003878.1"/>
    <property type="gene ID" value="ENSPMGG00000003318.1"/>
</dbReference>
<accession>A0A3B3ZH06</accession>
<keyword evidence="3" id="KW-1185">Reference proteome</keyword>
<name>A0A3B3ZH06_9GOBI</name>
<reference evidence="2" key="1">
    <citation type="submission" date="2025-08" db="UniProtKB">
        <authorList>
            <consortium name="Ensembl"/>
        </authorList>
    </citation>
    <scope>IDENTIFICATION</scope>
</reference>
<dbReference type="Gene3D" id="3.40.50.150">
    <property type="entry name" value="Vaccinia Virus protein VP39"/>
    <property type="match status" value="1"/>
</dbReference>